<protein>
    <recommendedName>
        <fullName evidence="4">ABC-2 type transporter domain-containing protein</fullName>
    </recommendedName>
</protein>
<keyword evidence="1" id="KW-1133">Transmembrane helix</keyword>
<organism evidence="2 3">
    <name type="scientific">Granulosicoccus antarcticus IMCC3135</name>
    <dbReference type="NCBI Taxonomy" id="1192854"/>
    <lineage>
        <taxon>Bacteria</taxon>
        <taxon>Pseudomonadati</taxon>
        <taxon>Pseudomonadota</taxon>
        <taxon>Gammaproteobacteria</taxon>
        <taxon>Chromatiales</taxon>
        <taxon>Granulosicoccaceae</taxon>
        <taxon>Granulosicoccus</taxon>
    </lineage>
</organism>
<dbReference type="GO" id="GO:0140359">
    <property type="term" value="F:ABC-type transporter activity"/>
    <property type="evidence" value="ECO:0007669"/>
    <property type="project" value="InterPro"/>
</dbReference>
<evidence type="ECO:0000313" key="3">
    <source>
        <dbReference type="Proteomes" id="UP000250079"/>
    </source>
</evidence>
<dbReference type="OrthoDB" id="6398332at2"/>
<proteinExistence type="predicted"/>
<keyword evidence="3" id="KW-1185">Reference proteome</keyword>
<keyword evidence="1" id="KW-0472">Membrane</keyword>
<dbReference type="GO" id="GO:0005886">
    <property type="term" value="C:plasma membrane"/>
    <property type="evidence" value="ECO:0007669"/>
    <property type="project" value="UniProtKB-SubCell"/>
</dbReference>
<name>A0A2Z2P3X7_9GAMM</name>
<evidence type="ECO:0000256" key="1">
    <source>
        <dbReference type="SAM" id="Phobius"/>
    </source>
</evidence>
<feature type="transmembrane region" description="Helical" evidence="1">
    <location>
        <begin position="158"/>
        <end position="182"/>
    </location>
</feature>
<keyword evidence="1" id="KW-0812">Transmembrane</keyword>
<feature type="transmembrane region" description="Helical" evidence="1">
    <location>
        <begin position="241"/>
        <end position="262"/>
    </location>
</feature>
<evidence type="ECO:0000313" key="2">
    <source>
        <dbReference type="EMBL" id="ASJ75367.1"/>
    </source>
</evidence>
<dbReference type="PANTHER" id="PTHR43471">
    <property type="entry name" value="ABC TRANSPORTER PERMEASE"/>
    <property type="match status" value="1"/>
</dbReference>
<dbReference type="KEGG" id="gai:IMCC3135_26560"/>
<reference evidence="2 3" key="1">
    <citation type="submission" date="2016-12" db="EMBL/GenBank/DDBJ databases">
        <authorList>
            <person name="Song W.-J."/>
            <person name="Kurnit D.M."/>
        </authorList>
    </citation>
    <scope>NUCLEOTIDE SEQUENCE [LARGE SCALE GENOMIC DNA]</scope>
    <source>
        <strain evidence="2 3">IMCC3135</strain>
    </source>
</reference>
<dbReference type="RefSeq" id="WP_088920290.1">
    <property type="nucleotide sequence ID" value="NZ_CP018632.1"/>
</dbReference>
<feature type="transmembrane region" description="Helical" evidence="1">
    <location>
        <begin position="194"/>
        <end position="214"/>
    </location>
</feature>
<dbReference type="Pfam" id="PF12679">
    <property type="entry name" value="ABC2_membrane_2"/>
    <property type="match status" value="1"/>
</dbReference>
<dbReference type="Proteomes" id="UP000250079">
    <property type="component" value="Chromosome"/>
</dbReference>
<dbReference type="PANTHER" id="PTHR43471:SF1">
    <property type="entry name" value="ABC TRANSPORTER PERMEASE PROTEIN NOSY-RELATED"/>
    <property type="match status" value="1"/>
</dbReference>
<evidence type="ECO:0008006" key="4">
    <source>
        <dbReference type="Google" id="ProtNLM"/>
    </source>
</evidence>
<gene>
    <name evidence="2" type="ORF">IMCC3135_26560</name>
</gene>
<dbReference type="EMBL" id="CP018632">
    <property type="protein sequence ID" value="ASJ75367.1"/>
    <property type="molecule type" value="Genomic_DNA"/>
</dbReference>
<feature type="transmembrane region" description="Helical" evidence="1">
    <location>
        <begin position="76"/>
        <end position="99"/>
    </location>
</feature>
<feature type="transmembrane region" description="Helical" evidence="1">
    <location>
        <begin position="120"/>
        <end position="146"/>
    </location>
</feature>
<sequence length="267" mass="29422">MRIFTIAQDEILRLLSTRRGVLSLFGFVLIWAGVLNYGILPASAFFAGANESGLAEALLPRLGLTAWQQWPAPELAVYWVVCLYLLPFMAIIVSADQTASDRSRGTLRFLILRCSRLEIFLGRFLGQCVIMTLVVLATLGSVMLVISLNSADLMPAAMARVPVIVINLVLLVLPYIALMAWVSVLARSARQATLYATILWLGVSLLVGFLQSRFGPLPVLDWVLPGSQVGQLLRLSDWQTLNFAAIPVLHTVILLLVGAFMMQRRDL</sequence>
<accession>A0A2Z2P3X7</accession>
<dbReference type="AlphaFoldDB" id="A0A2Z2P3X7"/>
<feature type="transmembrane region" description="Helical" evidence="1">
    <location>
        <begin position="21"/>
        <end position="40"/>
    </location>
</feature>